<dbReference type="RefSeq" id="WP_126629875.1">
    <property type="nucleotide sequence ID" value="NZ_BIFT01000002.1"/>
</dbReference>
<feature type="domain" description="RNA polymerase sigma-70 region 2" evidence="5">
    <location>
        <begin position="1"/>
        <end position="70"/>
    </location>
</feature>
<dbReference type="InterPro" id="IPR013325">
    <property type="entry name" value="RNA_pol_sigma_r2"/>
</dbReference>
<name>A0A402BDY8_9CHLR</name>
<reference evidence="7" key="1">
    <citation type="submission" date="2018-12" db="EMBL/GenBank/DDBJ databases">
        <title>Tengunoibacter tsumagoiensis gen. nov., sp. nov., Dictyobacter kobayashii sp. nov., D. alpinus sp. nov., and D. joshuensis sp. nov. and description of Dictyobacteraceae fam. nov. within the order Ktedonobacterales isolated from Tengu-no-mugimeshi.</title>
        <authorList>
            <person name="Wang C.M."/>
            <person name="Zheng Y."/>
            <person name="Sakai Y."/>
            <person name="Toyoda A."/>
            <person name="Minakuchi Y."/>
            <person name="Abe K."/>
            <person name="Yokota A."/>
            <person name="Yabe S."/>
        </authorList>
    </citation>
    <scope>NUCLEOTIDE SEQUENCE [LARGE SCALE GENOMIC DNA]</scope>
    <source>
        <strain evidence="7">Uno16</strain>
    </source>
</reference>
<sequence>MIEANLRLVVSVARKYVGRGLSLLDLIQEGNNGLMQAVERYDYTRGYRLSTYATWTIRHSIIRAIANQGRAIRLPVHLIEELNQFRPLIQFPSDRG</sequence>
<keyword evidence="4" id="KW-0804">Transcription</keyword>
<keyword evidence="2" id="KW-0731">Sigma factor</keyword>
<keyword evidence="1" id="KW-0805">Transcription regulation</keyword>
<evidence type="ECO:0000256" key="3">
    <source>
        <dbReference type="ARBA" id="ARBA00023125"/>
    </source>
</evidence>
<proteinExistence type="predicted"/>
<gene>
    <name evidence="6" type="ORF">KDA_51350</name>
</gene>
<dbReference type="InterPro" id="IPR000943">
    <property type="entry name" value="RNA_pol_sigma70"/>
</dbReference>
<keyword evidence="3" id="KW-0238">DNA-binding</keyword>
<dbReference type="GO" id="GO:0006352">
    <property type="term" value="P:DNA-templated transcription initiation"/>
    <property type="evidence" value="ECO:0007669"/>
    <property type="project" value="InterPro"/>
</dbReference>
<dbReference type="EMBL" id="BIFT01000002">
    <property type="protein sequence ID" value="GCE29651.1"/>
    <property type="molecule type" value="Genomic_DNA"/>
</dbReference>
<dbReference type="SUPFAM" id="SSF88946">
    <property type="entry name" value="Sigma2 domain of RNA polymerase sigma factors"/>
    <property type="match status" value="1"/>
</dbReference>
<dbReference type="PANTHER" id="PTHR30603">
    <property type="entry name" value="RNA POLYMERASE SIGMA FACTOR RPO"/>
    <property type="match status" value="1"/>
</dbReference>
<dbReference type="NCBIfam" id="TIGR02937">
    <property type="entry name" value="sigma70-ECF"/>
    <property type="match status" value="1"/>
</dbReference>
<dbReference type="Pfam" id="PF04542">
    <property type="entry name" value="Sigma70_r2"/>
    <property type="match status" value="1"/>
</dbReference>
<protein>
    <recommendedName>
        <fullName evidence="5">RNA polymerase sigma-70 region 2 domain-containing protein</fullName>
    </recommendedName>
</protein>
<evidence type="ECO:0000256" key="4">
    <source>
        <dbReference type="ARBA" id="ARBA00023163"/>
    </source>
</evidence>
<dbReference type="OrthoDB" id="147018at2"/>
<evidence type="ECO:0000259" key="5">
    <source>
        <dbReference type="Pfam" id="PF04542"/>
    </source>
</evidence>
<dbReference type="GO" id="GO:0016987">
    <property type="term" value="F:sigma factor activity"/>
    <property type="evidence" value="ECO:0007669"/>
    <property type="project" value="UniProtKB-KW"/>
</dbReference>
<dbReference type="PRINTS" id="PR00046">
    <property type="entry name" value="SIGMA70FCT"/>
</dbReference>
<organism evidence="6 7">
    <name type="scientific">Dictyobacter alpinus</name>
    <dbReference type="NCBI Taxonomy" id="2014873"/>
    <lineage>
        <taxon>Bacteria</taxon>
        <taxon>Bacillati</taxon>
        <taxon>Chloroflexota</taxon>
        <taxon>Ktedonobacteria</taxon>
        <taxon>Ktedonobacterales</taxon>
        <taxon>Dictyobacteraceae</taxon>
        <taxon>Dictyobacter</taxon>
    </lineage>
</organism>
<evidence type="ECO:0000256" key="2">
    <source>
        <dbReference type="ARBA" id="ARBA00023082"/>
    </source>
</evidence>
<keyword evidence="7" id="KW-1185">Reference proteome</keyword>
<dbReference type="AlphaFoldDB" id="A0A402BDY8"/>
<dbReference type="Gene3D" id="1.10.601.10">
    <property type="entry name" value="RNA Polymerase Primary Sigma Factor"/>
    <property type="match status" value="1"/>
</dbReference>
<evidence type="ECO:0000313" key="6">
    <source>
        <dbReference type="EMBL" id="GCE29651.1"/>
    </source>
</evidence>
<evidence type="ECO:0000313" key="7">
    <source>
        <dbReference type="Proteomes" id="UP000287171"/>
    </source>
</evidence>
<dbReference type="InterPro" id="IPR007627">
    <property type="entry name" value="RNA_pol_sigma70_r2"/>
</dbReference>
<comment type="caution">
    <text evidence="6">The sequence shown here is derived from an EMBL/GenBank/DDBJ whole genome shotgun (WGS) entry which is preliminary data.</text>
</comment>
<dbReference type="GO" id="GO:0003677">
    <property type="term" value="F:DNA binding"/>
    <property type="evidence" value="ECO:0007669"/>
    <property type="project" value="UniProtKB-KW"/>
</dbReference>
<dbReference type="InterPro" id="IPR050239">
    <property type="entry name" value="Sigma-70_RNA_pol_init_factors"/>
</dbReference>
<dbReference type="Proteomes" id="UP000287171">
    <property type="component" value="Unassembled WGS sequence"/>
</dbReference>
<dbReference type="InterPro" id="IPR014284">
    <property type="entry name" value="RNA_pol_sigma-70_dom"/>
</dbReference>
<evidence type="ECO:0000256" key="1">
    <source>
        <dbReference type="ARBA" id="ARBA00023015"/>
    </source>
</evidence>
<accession>A0A402BDY8</accession>
<dbReference type="PANTHER" id="PTHR30603:SF67">
    <property type="entry name" value="RNA POLYMERASE SIGMA FACTOR RPOS"/>
    <property type="match status" value="1"/>
</dbReference>